<comment type="caution">
    <text evidence="2">The sequence shown here is derived from an EMBL/GenBank/DDBJ whole genome shotgun (WGS) entry which is preliminary data.</text>
</comment>
<reference evidence="2" key="1">
    <citation type="journal article" date="2021" name="Front. Microbiol.">
        <title>Comprehensive Comparative Genomics and Phenotyping of Methylobacterium Species.</title>
        <authorList>
            <person name="Alessa O."/>
            <person name="Ogura Y."/>
            <person name="Fujitani Y."/>
            <person name="Takami H."/>
            <person name="Hayashi T."/>
            <person name="Sahin N."/>
            <person name="Tani A."/>
        </authorList>
    </citation>
    <scope>NUCLEOTIDE SEQUENCE</scope>
    <source>
        <strain evidence="2">LMG 23639</strain>
    </source>
</reference>
<feature type="domain" description="HTH cro/C1-type" evidence="1">
    <location>
        <begin position="7"/>
        <end position="60"/>
    </location>
</feature>
<organism evidence="2 3">
    <name type="scientific">Methylobacterium jeotgali</name>
    <dbReference type="NCBI Taxonomy" id="381630"/>
    <lineage>
        <taxon>Bacteria</taxon>
        <taxon>Pseudomonadati</taxon>
        <taxon>Pseudomonadota</taxon>
        <taxon>Alphaproteobacteria</taxon>
        <taxon>Hyphomicrobiales</taxon>
        <taxon>Methylobacteriaceae</taxon>
        <taxon>Methylobacterium</taxon>
    </lineage>
</organism>
<dbReference type="SUPFAM" id="SSF51306">
    <property type="entry name" value="LexA/Signal peptidase"/>
    <property type="match status" value="1"/>
</dbReference>
<dbReference type="SUPFAM" id="SSF47413">
    <property type="entry name" value="lambda repressor-like DNA-binding domains"/>
    <property type="match status" value="1"/>
</dbReference>
<dbReference type="Proteomes" id="UP001055102">
    <property type="component" value="Unassembled WGS sequence"/>
</dbReference>
<accession>A0ABQ4T105</accession>
<dbReference type="EMBL" id="BPQR01000056">
    <property type="protein sequence ID" value="GJE07838.1"/>
    <property type="molecule type" value="Genomic_DNA"/>
</dbReference>
<dbReference type="InterPro" id="IPR010982">
    <property type="entry name" value="Lambda_DNA-bd_dom_sf"/>
</dbReference>
<proteinExistence type="predicted"/>
<evidence type="ECO:0000259" key="1">
    <source>
        <dbReference type="PROSITE" id="PS50943"/>
    </source>
</evidence>
<protein>
    <recommendedName>
        <fullName evidence="1">HTH cro/C1-type domain-containing protein</fullName>
    </recommendedName>
</protein>
<evidence type="ECO:0000313" key="3">
    <source>
        <dbReference type="Proteomes" id="UP001055102"/>
    </source>
</evidence>
<dbReference type="SMART" id="SM00530">
    <property type="entry name" value="HTH_XRE"/>
    <property type="match status" value="1"/>
</dbReference>
<sequence length="208" mass="23293">MVEHARIVARRVELGISQAELARRVGISQPAIVEIEKGRVQSTRYVNEIARALDLQPYEIDPKFGRSAPGLPITVDSPTEVPLFNLLIREGQAELSAMPFSHIARPTALHQVWGAYAVMLGDETMSPEFEPGDTLHVNPHLPTLPGYSYLFREAEDSLGAMVRRLVSMDDSNWVVRAWRKMVDGEKDARIKRTGWPMAHRIVGKTSRG</sequence>
<dbReference type="Gene3D" id="1.10.260.40">
    <property type="entry name" value="lambda repressor-like DNA-binding domains"/>
    <property type="match status" value="1"/>
</dbReference>
<evidence type="ECO:0000313" key="2">
    <source>
        <dbReference type="EMBL" id="GJE07838.1"/>
    </source>
</evidence>
<gene>
    <name evidence="2" type="ORF">AOPFMNJM_3170</name>
</gene>
<name>A0ABQ4T105_9HYPH</name>
<dbReference type="RefSeq" id="WP_238277211.1">
    <property type="nucleotide sequence ID" value="NZ_BPQR01000056.1"/>
</dbReference>
<dbReference type="Pfam" id="PF01381">
    <property type="entry name" value="HTH_3"/>
    <property type="match status" value="1"/>
</dbReference>
<dbReference type="PROSITE" id="PS50943">
    <property type="entry name" value="HTH_CROC1"/>
    <property type="match status" value="1"/>
</dbReference>
<dbReference type="InterPro" id="IPR001387">
    <property type="entry name" value="Cro/C1-type_HTH"/>
</dbReference>
<dbReference type="InterPro" id="IPR036286">
    <property type="entry name" value="LexA/Signal_pep-like_sf"/>
</dbReference>
<dbReference type="CDD" id="cd00093">
    <property type="entry name" value="HTH_XRE"/>
    <property type="match status" value="1"/>
</dbReference>
<keyword evidence="3" id="KW-1185">Reference proteome</keyword>
<reference evidence="2" key="2">
    <citation type="submission" date="2021-08" db="EMBL/GenBank/DDBJ databases">
        <authorList>
            <person name="Tani A."/>
            <person name="Ola A."/>
            <person name="Ogura Y."/>
            <person name="Katsura K."/>
            <person name="Hayashi T."/>
        </authorList>
    </citation>
    <scope>NUCLEOTIDE SEQUENCE</scope>
    <source>
        <strain evidence="2">LMG 23639</strain>
    </source>
</reference>